<evidence type="ECO:0000259" key="11">
    <source>
        <dbReference type="Pfam" id="PF14932"/>
    </source>
</evidence>
<keyword evidence="13" id="KW-1185">Reference proteome</keyword>
<dbReference type="GO" id="GO:0005874">
    <property type="term" value="C:microtubule"/>
    <property type="evidence" value="ECO:0007669"/>
    <property type="project" value="UniProtKB-KW"/>
</dbReference>
<keyword evidence="6" id="KW-0498">Mitosis</keyword>
<dbReference type="Pfam" id="PF14932">
    <property type="entry name" value="HAUS-augmin3"/>
    <property type="match status" value="1"/>
</dbReference>
<dbReference type="Gramene" id="EFJ12334">
    <property type="protein sequence ID" value="EFJ12334"/>
    <property type="gene ID" value="SELMODRAFT_425434"/>
</dbReference>
<dbReference type="GO" id="GO:0051225">
    <property type="term" value="P:spindle assembly"/>
    <property type="evidence" value="ECO:0000318"/>
    <property type="project" value="GO_Central"/>
</dbReference>
<dbReference type="GO" id="GO:0031023">
    <property type="term" value="P:microtubule organizing center organization"/>
    <property type="evidence" value="ECO:0000318"/>
    <property type="project" value="GO_Central"/>
</dbReference>
<evidence type="ECO:0000256" key="1">
    <source>
        <dbReference type="ARBA" id="ARBA00004186"/>
    </source>
</evidence>
<evidence type="ECO:0000256" key="3">
    <source>
        <dbReference type="ARBA" id="ARBA00022490"/>
    </source>
</evidence>
<keyword evidence="8" id="KW-0206">Cytoskeleton</keyword>
<evidence type="ECO:0000256" key="8">
    <source>
        <dbReference type="ARBA" id="ARBA00023212"/>
    </source>
</evidence>
<dbReference type="STRING" id="88036.D8ST33"/>
<proteinExistence type="inferred from homology"/>
<dbReference type="OMA" id="QPRINHA"/>
<dbReference type="GO" id="GO:0005815">
    <property type="term" value="C:microtubule organizing center"/>
    <property type="evidence" value="ECO:0000318"/>
    <property type="project" value="GO_Central"/>
</dbReference>
<keyword evidence="5" id="KW-0493">Microtubule</keyword>
<gene>
    <name evidence="12" type="ORF">SELMODRAFT_425434</name>
</gene>
<dbReference type="eggNOG" id="ENOG502R4I5">
    <property type="taxonomic scope" value="Eukaryota"/>
</dbReference>
<accession>D8ST33</accession>
<dbReference type="GO" id="GO:0072686">
    <property type="term" value="C:mitotic spindle"/>
    <property type="evidence" value="ECO:0000318"/>
    <property type="project" value="GO_Central"/>
</dbReference>
<evidence type="ECO:0000256" key="6">
    <source>
        <dbReference type="ARBA" id="ARBA00022776"/>
    </source>
</evidence>
<comment type="subcellular location">
    <subcellularLocation>
        <location evidence="1">Cytoplasm</location>
        <location evidence="1">Cytoskeleton</location>
        <location evidence="1">Spindle</location>
    </subcellularLocation>
</comment>
<dbReference type="EMBL" id="GL377639">
    <property type="protein sequence ID" value="EFJ12334.1"/>
    <property type="molecule type" value="Genomic_DNA"/>
</dbReference>
<evidence type="ECO:0000256" key="9">
    <source>
        <dbReference type="ARBA" id="ARBA00023306"/>
    </source>
</evidence>
<evidence type="ECO:0000256" key="5">
    <source>
        <dbReference type="ARBA" id="ARBA00022701"/>
    </source>
</evidence>
<evidence type="ECO:0000313" key="12">
    <source>
        <dbReference type="EMBL" id="EFJ12334.1"/>
    </source>
</evidence>
<name>D8ST33_SELML</name>
<dbReference type="GO" id="GO:0070652">
    <property type="term" value="C:HAUS complex"/>
    <property type="evidence" value="ECO:0007669"/>
    <property type="project" value="InterPro"/>
</dbReference>
<evidence type="ECO:0000256" key="10">
    <source>
        <dbReference type="SAM" id="Coils"/>
    </source>
</evidence>
<keyword evidence="9" id="KW-0131">Cell cycle</keyword>
<feature type="domain" description="HAUS augmin-like complex subunit 3 N-terminal" evidence="11">
    <location>
        <begin position="31"/>
        <end position="248"/>
    </location>
</feature>
<dbReference type="InterPro" id="IPR032733">
    <property type="entry name" value="HAUS3_N"/>
</dbReference>
<sequence>MDGLSLSLSLSLPPGYEWPFLRRDEATPRLNLRTSNVLTVPELHHFTQLLSQGKLLQRAWQGEDLDFAYDSISAFESKRKGTHCLKEEASALQRRVQLLQAHMDSLTAYTSSLIEGRRARVAVASAAGNQMMVAEEKLASRNLEMNAVLDKLASSSRELAHYHSGEEQGIFLSFADLGHFLVQDQACTKQLNEWFVKQFDVGPSRLVAEEGISKCSWVTLDDLVTQGDSEKSHHRRVLELQRLRSMYTSCSDLDSFGISERKWIDAQVEKAKQLAVLATAKLQASANQAYVHSDLQSLRPYESHVACRRPFLLCVGNSRNFKTRDYDVKVMRQEYYISQQKRVELSINHLVCQLARHRFLEIACHLERRSMNGAFELLRAIESELDGYTQATIGHIAAPQTRKGLMPGFTDEQGAIPICVSVPGLVQQVNNLQAELQSLQLELDNSEDKAKCISELLTMIRRMQQLLFASSTSAQPIRNSLELADMEKVNSQLSSAIEEVTREHREKAEIVKHHPHEVGREKQVFVNFFCAPDRLRSQAAPY</sequence>
<keyword evidence="3" id="KW-0963">Cytoplasm</keyword>
<dbReference type="AlphaFoldDB" id="D8ST33"/>
<keyword evidence="7 10" id="KW-0175">Coiled coil</keyword>
<organism evidence="13">
    <name type="scientific">Selaginella moellendorffii</name>
    <name type="common">Spikemoss</name>
    <dbReference type="NCBI Taxonomy" id="88036"/>
    <lineage>
        <taxon>Eukaryota</taxon>
        <taxon>Viridiplantae</taxon>
        <taxon>Streptophyta</taxon>
        <taxon>Embryophyta</taxon>
        <taxon>Tracheophyta</taxon>
        <taxon>Lycopodiopsida</taxon>
        <taxon>Selaginellales</taxon>
        <taxon>Selaginellaceae</taxon>
        <taxon>Selaginella</taxon>
    </lineage>
</organism>
<dbReference type="GO" id="GO:0051301">
    <property type="term" value="P:cell division"/>
    <property type="evidence" value="ECO:0007669"/>
    <property type="project" value="UniProtKB-KW"/>
</dbReference>
<evidence type="ECO:0000256" key="4">
    <source>
        <dbReference type="ARBA" id="ARBA00022618"/>
    </source>
</evidence>
<dbReference type="PANTHER" id="PTHR19378">
    <property type="entry name" value="GOLGIN- RELATED"/>
    <property type="match status" value="1"/>
</dbReference>
<protein>
    <recommendedName>
        <fullName evidence="11">HAUS augmin-like complex subunit 3 N-terminal domain-containing protein</fullName>
    </recommendedName>
</protein>
<evidence type="ECO:0000313" key="13">
    <source>
        <dbReference type="Proteomes" id="UP000001514"/>
    </source>
</evidence>
<dbReference type="InParanoid" id="D8ST33"/>
<dbReference type="PANTHER" id="PTHR19378:SF0">
    <property type="entry name" value="HAUS AUGMIN-LIKE COMPLEX SUBUNIT 3"/>
    <property type="match status" value="1"/>
</dbReference>
<comment type="similarity">
    <text evidence="2">Belongs to the HAUS3 family.</text>
</comment>
<dbReference type="Proteomes" id="UP000001514">
    <property type="component" value="Unassembled WGS sequence"/>
</dbReference>
<evidence type="ECO:0000256" key="2">
    <source>
        <dbReference type="ARBA" id="ARBA00009645"/>
    </source>
</evidence>
<feature type="coiled-coil region" evidence="10">
    <location>
        <begin position="422"/>
        <end position="456"/>
    </location>
</feature>
<keyword evidence="4" id="KW-0132">Cell division</keyword>
<dbReference type="InterPro" id="IPR026206">
    <property type="entry name" value="HAUS3"/>
</dbReference>
<dbReference type="HOGENOM" id="CLU_036555_0_0_1"/>
<reference evidence="12 13" key="1">
    <citation type="journal article" date="2011" name="Science">
        <title>The Selaginella genome identifies genetic changes associated with the evolution of vascular plants.</title>
        <authorList>
            <person name="Banks J.A."/>
            <person name="Nishiyama T."/>
            <person name="Hasebe M."/>
            <person name="Bowman J.L."/>
            <person name="Gribskov M."/>
            <person name="dePamphilis C."/>
            <person name="Albert V.A."/>
            <person name="Aono N."/>
            <person name="Aoyama T."/>
            <person name="Ambrose B.A."/>
            <person name="Ashton N.W."/>
            <person name="Axtell M.J."/>
            <person name="Barker E."/>
            <person name="Barker M.S."/>
            <person name="Bennetzen J.L."/>
            <person name="Bonawitz N.D."/>
            <person name="Chapple C."/>
            <person name="Cheng C."/>
            <person name="Correa L.G."/>
            <person name="Dacre M."/>
            <person name="DeBarry J."/>
            <person name="Dreyer I."/>
            <person name="Elias M."/>
            <person name="Engstrom E.M."/>
            <person name="Estelle M."/>
            <person name="Feng L."/>
            <person name="Finet C."/>
            <person name="Floyd S.K."/>
            <person name="Frommer W.B."/>
            <person name="Fujita T."/>
            <person name="Gramzow L."/>
            <person name="Gutensohn M."/>
            <person name="Harholt J."/>
            <person name="Hattori M."/>
            <person name="Heyl A."/>
            <person name="Hirai T."/>
            <person name="Hiwatashi Y."/>
            <person name="Ishikawa M."/>
            <person name="Iwata M."/>
            <person name="Karol K.G."/>
            <person name="Koehler B."/>
            <person name="Kolukisaoglu U."/>
            <person name="Kubo M."/>
            <person name="Kurata T."/>
            <person name="Lalonde S."/>
            <person name="Li K."/>
            <person name="Li Y."/>
            <person name="Litt A."/>
            <person name="Lyons E."/>
            <person name="Manning G."/>
            <person name="Maruyama T."/>
            <person name="Michael T.P."/>
            <person name="Mikami K."/>
            <person name="Miyazaki S."/>
            <person name="Morinaga S."/>
            <person name="Murata T."/>
            <person name="Mueller-Roeber B."/>
            <person name="Nelson D.R."/>
            <person name="Obara M."/>
            <person name="Oguri Y."/>
            <person name="Olmstead R.G."/>
            <person name="Onodera N."/>
            <person name="Petersen B.L."/>
            <person name="Pils B."/>
            <person name="Prigge M."/>
            <person name="Rensing S.A."/>
            <person name="Riano-Pachon D.M."/>
            <person name="Roberts A.W."/>
            <person name="Sato Y."/>
            <person name="Scheller H.V."/>
            <person name="Schulz B."/>
            <person name="Schulz C."/>
            <person name="Shakirov E.V."/>
            <person name="Shibagaki N."/>
            <person name="Shinohara N."/>
            <person name="Shippen D.E."/>
            <person name="Soerensen I."/>
            <person name="Sotooka R."/>
            <person name="Sugimoto N."/>
            <person name="Sugita M."/>
            <person name="Sumikawa N."/>
            <person name="Tanurdzic M."/>
            <person name="Theissen G."/>
            <person name="Ulvskov P."/>
            <person name="Wakazuki S."/>
            <person name="Weng J.K."/>
            <person name="Willats W.W."/>
            <person name="Wipf D."/>
            <person name="Wolf P.G."/>
            <person name="Yang L."/>
            <person name="Zimmer A.D."/>
            <person name="Zhu Q."/>
            <person name="Mitros T."/>
            <person name="Hellsten U."/>
            <person name="Loque D."/>
            <person name="Otillar R."/>
            <person name="Salamov A."/>
            <person name="Schmutz J."/>
            <person name="Shapiro H."/>
            <person name="Lindquist E."/>
            <person name="Lucas S."/>
            <person name="Rokhsar D."/>
            <person name="Grigoriev I.V."/>
        </authorList>
    </citation>
    <scope>NUCLEOTIDE SEQUENCE [LARGE SCALE GENOMIC DNA]</scope>
</reference>
<dbReference type="KEGG" id="smo:SELMODRAFT_425434"/>
<evidence type="ECO:0000256" key="7">
    <source>
        <dbReference type="ARBA" id="ARBA00023054"/>
    </source>
</evidence>